<gene>
    <name evidence="3" type="ORF">SAMN04489732_12468</name>
</gene>
<feature type="transmembrane region" description="Helical" evidence="2">
    <location>
        <begin position="136"/>
        <end position="155"/>
    </location>
</feature>
<keyword evidence="2" id="KW-0812">Transmembrane</keyword>
<dbReference type="AlphaFoldDB" id="A0A1H8YLP5"/>
<evidence type="ECO:0000313" key="4">
    <source>
        <dbReference type="Proteomes" id="UP000198582"/>
    </source>
</evidence>
<evidence type="ECO:0008006" key="5">
    <source>
        <dbReference type="Google" id="ProtNLM"/>
    </source>
</evidence>
<feature type="transmembrane region" description="Helical" evidence="2">
    <location>
        <begin position="72"/>
        <end position="91"/>
    </location>
</feature>
<organism evidence="3 4">
    <name type="scientific">Amycolatopsis saalfeldensis</name>
    <dbReference type="NCBI Taxonomy" id="394193"/>
    <lineage>
        <taxon>Bacteria</taxon>
        <taxon>Bacillati</taxon>
        <taxon>Actinomycetota</taxon>
        <taxon>Actinomycetes</taxon>
        <taxon>Pseudonocardiales</taxon>
        <taxon>Pseudonocardiaceae</taxon>
        <taxon>Amycolatopsis</taxon>
    </lineage>
</organism>
<keyword evidence="4" id="KW-1185">Reference proteome</keyword>
<evidence type="ECO:0000313" key="3">
    <source>
        <dbReference type="EMBL" id="SEP53097.1"/>
    </source>
</evidence>
<dbReference type="Pfam" id="PF06197">
    <property type="entry name" value="DUF998"/>
    <property type="match status" value="1"/>
</dbReference>
<evidence type="ECO:0000256" key="1">
    <source>
        <dbReference type="SAM" id="MobiDB-lite"/>
    </source>
</evidence>
<name>A0A1H8YLP5_9PSEU</name>
<dbReference type="STRING" id="394193.SAMN04489732_12468"/>
<dbReference type="RefSeq" id="WP_245787716.1">
    <property type="nucleotide sequence ID" value="NZ_FOEF01000024.1"/>
</dbReference>
<feature type="region of interest" description="Disordered" evidence="1">
    <location>
        <begin position="1"/>
        <end position="21"/>
    </location>
</feature>
<feature type="transmembrane region" description="Helical" evidence="2">
    <location>
        <begin position="28"/>
        <end position="49"/>
    </location>
</feature>
<feature type="transmembrane region" description="Helical" evidence="2">
    <location>
        <begin position="175"/>
        <end position="195"/>
    </location>
</feature>
<dbReference type="EMBL" id="FOEF01000024">
    <property type="protein sequence ID" value="SEP53097.1"/>
    <property type="molecule type" value="Genomic_DNA"/>
</dbReference>
<keyword evidence="2" id="KW-0472">Membrane</keyword>
<sequence>MDVPYAQNRRPPGSPAGTPGHRRVGNRLLAVSACGAFALATAMLVVLHVDRRAAPVNPVTAMLSDYALTPGWWLWDGSLLLTSAGSAAVLVALRRARVLAGGAATSVLVVWCVSLLGVAVFTKDPQGGAVSVTGKLHLYSTALTCLSLPVAGWLLGRRHREELHWQRFAAWSRRLALAAIPFYLPFIVPFALNVVLGSHVPTVATGLIERLMVALELVLLVVLAGWARHAGAAQVASGSTGARSPARSGLTAAAGAEAGG</sequence>
<proteinExistence type="predicted"/>
<evidence type="ECO:0000256" key="2">
    <source>
        <dbReference type="SAM" id="Phobius"/>
    </source>
</evidence>
<keyword evidence="2" id="KW-1133">Transmembrane helix</keyword>
<dbReference type="InterPro" id="IPR009339">
    <property type="entry name" value="DUF998"/>
</dbReference>
<feature type="transmembrane region" description="Helical" evidence="2">
    <location>
        <begin position="207"/>
        <end position="227"/>
    </location>
</feature>
<accession>A0A1H8YLP5</accession>
<feature type="transmembrane region" description="Helical" evidence="2">
    <location>
        <begin position="98"/>
        <end position="121"/>
    </location>
</feature>
<dbReference type="Proteomes" id="UP000198582">
    <property type="component" value="Unassembled WGS sequence"/>
</dbReference>
<protein>
    <recommendedName>
        <fullName evidence="5">DUF998 domain-containing protein</fullName>
    </recommendedName>
</protein>
<reference evidence="3 4" key="1">
    <citation type="submission" date="2016-10" db="EMBL/GenBank/DDBJ databases">
        <authorList>
            <person name="de Groot N.N."/>
        </authorList>
    </citation>
    <scope>NUCLEOTIDE SEQUENCE [LARGE SCALE GENOMIC DNA]</scope>
    <source>
        <strain evidence="3 4">DSM 44993</strain>
    </source>
</reference>